<keyword evidence="3 5" id="KW-0479">Metal-binding</keyword>
<reference evidence="9" key="1">
    <citation type="journal article" date="2019" name="Int. J. Syst. Evol. Microbiol.">
        <title>The Global Catalogue of Microorganisms (GCM) 10K type strain sequencing project: providing services to taxonomists for standard genome sequencing and annotation.</title>
        <authorList>
            <consortium name="The Broad Institute Genomics Platform"/>
            <consortium name="The Broad Institute Genome Sequencing Center for Infectious Disease"/>
            <person name="Wu L."/>
            <person name="Ma J."/>
        </authorList>
    </citation>
    <scope>NUCLEOTIDE SEQUENCE [LARGE SCALE GENOMIC DNA]</scope>
    <source>
        <strain evidence="9">CGMCC 4.7608</strain>
    </source>
</reference>
<accession>A0ABV8ZQH6</accession>
<dbReference type="PRINTS" id="PR01703">
    <property type="entry name" value="MNSODISMTASE"/>
</dbReference>
<dbReference type="SUPFAM" id="SSF46609">
    <property type="entry name" value="Fe,Mn superoxide dismutase (SOD), N-terminal domain"/>
    <property type="match status" value="1"/>
</dbReference>
<name>A0ABV8ZQH6_9NEIS</name>
<evidence type="ECO:0000256" key="4">
    <source>
        <dbReference type="ARBA" id="ARBA00023002"/>
    </source>
</evidence>
<dbReference type="Pfam" id="PF02777">
    <property type="entry name" value="Sod_Fe_C"/>
    <property type="match status" value="1"/>
</dbReference>
<evidence type="ECO:0000256" key="3">
    <source>
        <dbReference type="ARBA" id="ARBA00022723"/>
    </source>
</evidence>
<dbReference type="Proteomes" id="UP001595999">
    <property type="component" value="Unassembled WGS sequence"/>
</dbReference>
<dbReference type="InterPro" id="IPR001189">
    <property type="entry name" value="Mn/Fe_SOD"/>
</dbReference>
<keyword evidence="4 5" id="KW-0560">Oxidoreductase</keyword>
<dbReference type="PANTHER" id="PTHR42769">
    <property type="entry name" value="SUPEROXIDE DISMUTASE"/>
    <property type="match status" value="1"/>
</dbReference>
<organism evidence="8 9">
    <name type="scientific">Chromobacterium aquaticum</name>
    <dbReference type="NCBI Taxonomy" id="467180"/>
    <lineage>
        <taxon>Bacteria</taxon>
        <taxon>Pseudomonadati</taxon>
        <taxon>Pseudomonadota</taxon>
        <taxon>Betaproteobacteria</taxon>
        <taxon>Neisseriales</taxon>
        <taxon>Chromobacteriaceae</taxon>
        <taxon>Chromobacterium</taxon>
    </lineage>
</organism>
<dbReference type="PANTHER" id="PTHR42769:SF3">
    <property type="entry name" value="SUPEROXIDE DISMUTASE [FE] 2, CHLOROPLASTIC"/>
    <property type="match status" value="1"/>
</dbReference>
<dbReference type="InterPro" id="IPR019831">
    <property type="entry name" value="Mn/Fe_SOD_N"/>
</dbReference>
<dbReference type="InterPro" id="IPR019833">
    <property type="entry name" value="Mn/Fe_SOD_BS"/>
</dbReference>
<keyword evidence="9" id="KW-1185">Reference proteome</keyword>
<dbReference type="PROSITE" id="PS00088">
    <property type="entry name" value="SOD_MN"/>
    <property type="match status" value="1"/>
</dbReference>
<feature type="domain" description="Manganese/iron superoxide dismutase C-terminal" evidence="7">
    <location>
        <begin position="91"/>
        <end position="192"/>
    </location>
</feature>
<gene>
    <name evidence="8" type="ORF">ACFO0R_10120</name>
</gene>
<proteinExistence type="inferred from homology"/>
<comment type="similarity">
    <text evidence="1 5">Belongs to the iron/manganese superoxide dismutase family.</text>
</comment>
<dbReference type="Pfam" id="PF00081">
    <property type="entry name" value="Sod_Fe_N"/>
    <property type="match status" value="1"/>
</dbReference>
<evidence type="ECO:0000313" key="8">
    <source>
        <dbReference type="EMBL" id="MFC4489974.1"/>
    </source>
</evidence>
<evidence type="ECO:0000256" key="5">
    <source>
        <dbReference type="RuleBase" id="RU000414"/>
    </source>
</evidence>
<dbReference type="SUPFAM" id="SSF54719">
    <property type="entry name" value="Fe,Mn superoxide dismutase (SOD), C-terminal domain"/>
    <property type="match status" value="1"/>
</dbReference>
<dbReference type="Gene3D" id="3.55.40.20">
    <property type="entry name" value="Iron/manganese superoxide dismutase, C-terminal domain"/>
    <property type="match status" value="1"/>
</dbReference>
<dbReference type="GO" id="GO:0004784">
    <property type="term" value="F:superoxide dismutase activity"/>
    <property type="evidence" value="ECO:0007669"/>
    <property type="project" value="UniProtKB-EC"/>
</dbReference>
<evidence type="ECO:0000256" key="2">
    <source>
        <dbReference type="ARBA" id="ARBA00012682"/>
    </source>
</evidence>
<comment type="caution">
    <text evidence="8">The sequence shown here is derived from an EMBL/GenBank/DDBJ whole genome shotgun (WGS) entry which is preliminary data.</text>
</comment>
<sequence>MEHKLPELPYALDALAPHISKETLEFHYGKHHQTYITNLNNLIKGTEFENASLEEIVKKSSGGIFNNAAQVWNHTFYWLGFAPNAGEERKPSGALADAINAKWGSYDEFKKAFTQTAIGTFGSGWAWLVKNNDGSLDLVSTSNAATPLTTDKKPLLTCDVWEHAYYIDYRNSRPNYLDSFWKLVNWDFVAKNFA</sequence>
<dbReference type="Gene3D" id="1.10.287.990">
    <property type="entry name" value="Fe,Mn superoxide dismutase (SOD) domain"/>
    <property type="match status" value="1"/>
</dbReference>
<feature type="domain" description="Manganese/iron superoxide dismutase N-terminal" evidence="6">
    <location>
        <begin position="2"/>
        <end position="79"/>
    </location>
</feature>
<dbReference type="InterPro" id="IPR036324">
    <property type="entry name" value="Mn/Fe_SOD_N_sf"/>
</dbReference>
<evidence type="ECO:0000313" key="9">
    <source>
        <dbReference type="Proteomes" id="UP001595999"/>
    </source>
</evidence>
<dbReference type="EC" id="1.15.1.1" evidence="2 5"/>
<protein>
    <recommendedName>
        <fullName evidence="2 5">Superoxide dismutase</fullName>
        <ecNumber evidence="2 5">1.15.1.1</ecNumber>
    </recommendedName>
</protein>
<evidence type="ECO:0000259" key="6">
    <source>
        <dbReference type="Pfam" id="PF00081"/>
    </source>
</evidence>
<evidence type="ECO:0000256" key="1">
    <source>
        <dbReference type="ARBA" id="ARBA00008714"/>
    </source>
</evidence>
<dbReference type="InterPro" id="IPR019832">
    <property type="entry name" value="Mn/Fe_SOD_C"/>
</dbReference>
<dbReference type="InterPro" id="IPR036314">
    <property type="entry name" value="SOD_C_sf"/>
</dbReference>
<dbReference type="PIRSF" id="PIRSF000349">
    <property type="entry name" value="SODismutase"/>
    <property type="match status" value="1"/>
</dbReference>
<comment type="catalytic activity">
    <reaction evidence="5">
        <text>2 superoxide + 2 H(+) = H2O2 + O2</text>
        <dbReference type="Rhea" id="RHEA:20696"/>
        <dbReference type="ChEBI" id="CHEBI:15378"/>
        <dbReference type="ChEBI" id="CHEBI:15379"/>
        <dbReference type="ChEBI" id="CHEBI:16240"/>
        <dbReference type="ChEBI" id="CHEBI:18421"/>
        <dbReference type="EC" id="1.15.1.1"/>
    </reaction>
</comment>
<dbReference type="EMBL" id="JBHSEK010000005">
    <property type="protein sequence ID" value="MFC4489974.1"/>
    <property type="molecule type" value="Genomic_DNA"/>
</dbReference>
<dbReference type="RefSeq" id="WP_048410645.1">
    <property type="nucleotide sequence ID" value="NZ_JAJOHW010000173.1"/>
</dbReference>
<comment type="function">
    <text evidence="5">Destroys radicals which are normally produced within the cells and which are toxic to biological systems.</text>
</comment>
<evidence type="ECO:0000259" key="7">
    <source>
        <dbReference type="Pfam" id="PF02777"/>
    </source>
</evidence>